<dbReference type="EMBL" id="BK015132">
    <property type="protein sequence ID" value="DAD92306.1"/>
    <property type="molecule type" value="Genomic_DNA"/>
</dbReference>
<name>A0A8S5NDG8_9CAUD</name>
<accession>A0A8S5NDG8</accession>
<proteinExistence type="predicted"/>
<protein>
    <submittedName>
        <fullName evidence="1">ASCH domain protein</fullName>
    </submittedName>
</protein>
<sequence>MKKIMYNDSYGLTQAVIDGLKTSTRRKIPFDLVDLRDNSPISVTDVFYKNGAWFIRLNNNRRPHPMPKSFLPKYQIGEIVAIAQSYKTIDSLHRRGKTAAYLEYLDSVLPEMKNLAGWNNKMFVKAKLMPYKIRITDVKVERLQDISDDDCMKEGIQKGRVGSLETHFMDTYYPCNRKLEPCCLPRDAFELLIDGVSGDGTWGSNPFVWVYEFELIN</sequence>
<organism evidence="1">
    <name type="scientific">Myoviridae sp. ct9MV2</name>
    <dbReference type="NCBI Taxonomy" id="2826625"/>
    <lineage>
        <taxon>Viruses</taxon>
        <taxon>Duplodnaviria</taxon>
        <taxon>Heunggongvirae</taxon>
        <taxon>Uroviricota</taxon>
        <taxon>Caudoviricetes</taxon>
    </lineage>
</organism>
<reference evidence="1" key="1">
    <citation type="journal article" date="2021" name="Proc. Natl. Acad. Sci. U.S.A.">
        <title>A Catalog of Tens of Thousands of Viruses from Human Metagenomes Reveals Hidden Associations with Chronic Diseases.</title>
        <authorList>
            <person name="Tisza M.J."/>
            <person name="Buck C.B."/>
        </authorList>
    </citation>
    <scope>NUCLEOTIDE SEQUENCE</scope>
    <source>
        <strain evidence="1">Ct9MV2</strain>
    </source>
</reference>
<evidence type="ECO:0000313" key="1">
    <source>
        <dbReference type="EMBL" id="DAD92306.1"/>
    </source>
</evidence>